<keyword evidence="2" id="KW-1185">Reference proteome</keyword>
<organism evidence="1 2">
    <name type="scientific">Paramarasmius palmivorus</name>
    <dbReference type="NCBI Taxonomy" id="297713"/>
    <lineage>
        <taxon>Eukaryota</taxon>
        <taxon>Fungi</taxon>
        <taxon>Dikarya</taxon>
        <taxon>Basidiomycota</taxon>
        <taxon>Agaricomycotina</taxon>
        <taxon>Agaricomycetes</taxon>
        <taxon>Agaricomycetidae</taxon>
        <taxon>Agaricales</taxon>
        <taxon>Marasmiineae</taxon>
        <taxon>Marasmiaceae</taxon>
        <taxon>Paramarasmius</taxon>
    </lineage>
</organism>
<evidence type="ECO:0000313" key="2">
    <source>
        <dbReference type="Proteomes" id="UP001383192"/>
    </source>
</evidence>
<accession>A0AAW0E3S8</accession>
<protein>
    <submittedName>
        <fullName evidence="1">Uncharacterized protein</fullName>
    </submittedName>
</protein>
<dbReference type="AlphaFoldDB" id="A0AAW0E3S8"/>
<comment type="caution">
    <text evidence="1">The sequence shown here is derived from an EMBL/GenBank/DDBJ whole genome shotgun (WGS) entry which is preliminary data.</text>
</comment>
<proteinExistence type="predicted"/>
<dbReference type="EMBL" id="JAYKXP010000005">
    <property type="protein sequence ID" value="KAK7058462.1"/>
    <property type="molecule type" value="Genomic_DNA"/>
</dbReference>
<name>A0AAW0E3S8_9AGAR</name>
<sequence length="197" mass="23008">MSTIVFRPKRLAGPLQAPDTDTIVCSLDTYVRFMGDHASQCWPGAVNAFFIGRNCHLVHRVEVPLYEDEVEPDEYEPHIDDVVVFYWFPPFARVTPVQYELFDNTKAEQQGFQYRIFVWPQEHDLLDTDIDRNIYWEFYSGGKQLLLGPMLLVKYDPKTEKPLHVNELDTDSVLLEVSELLFVNGRIRQYDSEDVES</sequence>
<gene>
    <name evidence="1" type="ORF">VNI00_002096</name>
</gene>
<evidence type="ECO:0000313" key="1">
    <source>
        <dbReference type="EMBL" id="KAK7058462.1"/>
    </source>
</evidence>
<dbReference type="Proteomes" id="UP001383192">
    <property type="component" value="Unassembled WGS sequence"/>
</dbReference>
<reference evidence="1 2" key="1">
    <citation type="submission" date="2024-01" db="EMBL/GenBank/DDBJ databases">
        <title>A draft genome for a cacao thread blight-causing isolate of Paramarasmius palmivorus.</title>
        <authorList>
            <person name="Baruah I.K."/>
            <person name="Bukari Y."/>
            <person name="Amoako-Attah I."/>
            <person name="Meinhardt L.W."/>
            <person name="Bailey B.A."/>
            <person name="Cohen S.P."/>
        </authorList>
    </citation>
    <scope>NUCLEOTIDE SEQUENCE [LARGE SCALE GENOMIC DNA]</scope>
    <source>
        <strain evidence="1 2">GH-12</strain>
    </source>
</reference>